<dbReference type="GO" id="GO:0019878">
    <property type="term" value="P:lysine biosynthetic process via aminoadipic acid"/>
    <property type="evidence" value="ECO:0007669"/>
    <property type="project" value="TreeGrafter"/>
</dbReference>
<dbReference type="RefSeq" id="WP_134366599.1">
    <property type="nucleotide sequence ID" value="NZ_SOFY01000051.1"/>
</dbReference>
<reference evidence="4 5" key="1">
    <citation type="submission" date="2019-03" db="EMBL/GenBank/DDBJ databases">
        <title>Genomics of glacier-inhabiting Cryobacterium strains.</title>
        <authorList>
            <person name="Liu Q."/>
            <person name="Xin Y.-H."/>
        </authorList>
    </citation>
    <scope>NUCLEOTIDE SEQUENCE [LARGE SCALE GENOMIC DNA]</scope>
    <source>
        <strain evidence="5">TMT1-22</strain>
    </source>
</reference>
<dbReference type="InterPro" id="IPR037143">
    <property type="entry name" value="4-PPantetheinyl_Trfase_dom_sf"/>
</dbReference>
<comment type="caution">
    <text evidence="4">The sequence shown here is derived from an EMBL/GenBank/DDBJ whole genome shotgun (WGS) entry which is preliminary data.</text>
</comment>
<dbReference type="InterPro" id="IPR008278">
    <property type="entry name" value="4-PPantetheinyl_Trfase_dom"/>
</dbReference>
<evidence type="ECO:0000313" key="5">
    <source>
        <dbReference type="Proteomes" id="UP000297403"/>
    </source>
</evidence>
<organism evidence="4 5">
    <name type="scientific">Cryobacterium shii</name>
    <dbReference type="NCBI Taxonomy" id="1259235"/>
    <lineage>
        <taxon>Bacteria</taxon>
        <taxon>Bacillati</taxon>
        <taxon>Actinomycetota</taxon>
        <taxon>Actinomycetes</taxon>
        <taxon>Micrococcales</taxon>
        <taxon>Microbacteriaceae</taxon>
        <taxon>Cryobacterium</taxon>
    </lineage>
</organism>
<gene>
    <name evidence="4" type="ORF">E3O49_09905</name>
</gene>
<dbReference type="Proteomes" id="UP000297403">
    <property type="component" value="Unassembled WGS sequence"/>
</dbReference>
<keyword evidence="2 4" id="KW-0808">Transferase</keyword>
<comment type="similarity">
    <text evidence="1">Belongs to the P-Pant transferase superfamily. Gsp/Sfp/HetI/AcpT family.</text>
</comment>
<sequence length="256" mass="26419">MNAERTRDVFVVVAPRGATDAADRGFLAAAAAWVLGVDPRHVSIDRTCDRCGGSHGRPVLNVPPSAKGRTLHPWPLHASLSRAADAVAVALTFAGPVGVDIESLAAVSRADFDRVAFGAAEQGALHFVPPADAAAARAALWTAKEAILKCTGDGLRVDPRDLTVTLTAAAPTGAATDAAAPHLAAWPGAGFPLDTMRLARFDPGPGLAGTVAVHTDTVHTDTVHTGAQLTVLQLTATDIRRRPGHRPAQSLGSTVR</sequence>
<protein>
    <submittedName>
        <fullName evidence="4">4'-phosphopantetheinyl transferase superfamily protein</fullName>
    </submittedName>
</protein>
<evidence type="ECO:0000259" key="3">
    <source>
        <dbReference type="Pfam" id="PF01648"/>
    </source>
</evidence>
<dbReference type="GO" id="GO:0008897">
    <property type="term" value="F:holo-[acyl-carrier-protein] synthase activity"/>
    <property type="evidence" value="ECO:0007669"/>
    <property type="project" value="InterPro"/>
</dbReference>
<dbReference type="PANTHER" id="PTHR12215">
    <property type="entry name" value="PHOSPHOPANTETHEINE TRANSFERASE"/>
    <property type="match status" value="1"/>
</dbReference>
<dbReference type="AlphaFoldDB" id="A0AAQ2HFG2"/>
<dbReference type="GO" id="GO:0005829">
    <property type="term" value="C:cytosol"/>
    <property type="evidence" value="ECO:0007669"/>
    <property type="project" value="TreeGrafter"/>
</dbReference>
<evidence type="ECO:0000313" key="4">
    <source>
        <dbReference type="EMBL" id="TFC46415.1"/>
    </source>
</evidence>
<keyword evidence="5" id="KW-1185">Reference proteome</keyword>
<dbReference type="Pfam" id="PF01648">
    <property type="entry name" value="ACPS"/>
    <property type="match status" value="1"/>
</dbReference>
<dbReference type="Gene3D" id="3.90.470.20">
    <property type="entry name" value="4'-phosphopantetheinyl transferase domain"/>
    <property type="match status" value="1"/>
</dbReference>
<name>A0AAQ2HFG2_9MICO</name>
<evidence type="ECO:0000256" key="2">
    <source>
        <dbReference type="ARBA" id="ARBA00022679"/>
    </source>
</evidence>
<evidence type="ECO:0000256" key="1">
    <source>
        <dbReference type="ARBA" id="ARBA00010990"/>
    </source>
</evidence>
<dbReference type="GO" id="GO:0000287">
    <property type="term" value="F:magnesium ion binding"/>
    <property type="evidence" value="ECO:0007669"/>
    <property type="project" value="InterPro"/>
</dbReference>
<dbReference type="PANTHER" id="PTHR12215:SF10">
    <property type="entry name" value="L-AMINOADIPATE-SEMIALDEHYDE DEHYDROGENASE-PHOSPHOPANTETHEINYL TRANSFERASE"/>
    <property type="match status" value="1"/>
</dbReference>
<dbReference type="InterPro" id="IPR050559">
    <property type="entry name" value="P-Pant_transferase_sf"/>
</dbReference>
<accession>A0AAQ2HFG2</accession>
<dbReference type="EMBL" id="SOFY01000051">
    <property type="protein sequence ID" value="TFC46415.1"/>
    <property type="molecule type" value="Genomic_DNA"/>
</dbReference>
<feature type="domain" description="4'-phosphopantetheinyl transferase" evidence="3">
    <location>
        <begin position="96"/>
        <end position="170"/>
    </location>
</feature>
<proteinExistence type="inferred from homology"/>
<dbReference type="SUPFAM" id="SSF56214">
    <property type="entry name" value="4'-phosphopantetheinyl transferase"/>
    <property type="match status" value="1"/>
</dbReference>